<organism evidence="1 2">
    <name type="scientific">Streptomyces benahoarensis</name>
    <dbReference type="NCBI Taxonomy" id="2595054"/>
    <lineage>
        <taxon>Bacteria</taxon>
        <taxon>Bacillati</taxon>
        <taxon>Actinomycetota</taxon>
        <taxon>Actinomycetes</taxon>
        <taxon>Kitasatosporales</taxon>
        <taxon>Streptomycetaceae</taxon>
        <taxon>Streptomyces</taxon>
    </lineage>
</organism>
<dbReference type="AlphaFoldDB" id="A0A553ZLL0"/>
<name>A0A553ZLL0_9ACTN</name>
<accession>A0A553ZLL0</accession>
<dbReference type="Proteomes" id="UP000320888">
    <property type="component" value="Unassembled WGS sequence"/>
</dbReference>
<protein>
    <submittedName>
        <fullName evidence="1">Uncharacterized protein</fullName>
    </submittedName>
</protein>
<gene>
    <name evidence="1" type="ORF">FNZ23_10545</name>
</gene>
<dbReference type="EMBL" id="VKLS01000091">
    <property type="protein sequence ID" value="TSB42327.1"/>
    <property type="molecule type" value="Genomic_DNA"/>
</dbReference>
<evidence type="ECO:0000313" key="1">
    <source>
        <dbReference type="EMBL" id="TSB42327.1"/>
    </source>
</evidence>
<sequence>MLTPQDSAEWDGTIATPGAGKVSVTPLTAYDENTKEVLAETPPIEQDLDIEGRWSFWGMIGDSWQ</sequence>
<reference evidence="1 2" key="1">
    <citation type="submission" date="2019-07" db="EMBL/GenBank/DDBJ databases">
        <title>Draft genome for Streptomyces benahoarensis MZ03-48.</title>
        <authorList>
            <person name="Gonzalez-Pimentel J.L."/>
        </authorList>
    </citation>
    <scope>NUCLEOTIDE SEQUENCE [LARGE SCALE GENOMIC DNA]</scope>
    <source>
        <strain evidence="1 2">MZ03-48</strain>
    </source>
</reference>
<proteinExistence type="predicted"/>
<comment type="caution">
    <text evidence="1">The sequence shown here is derived from an EMBL/GenBank/DDBJ whole genome shotgun (WGS) entry which is preliminary data.</text>
</comment>
<evidence type="ECO:0000313" key="2">
    <source>
        <dbReference type="Proteomes" id="UP000320888"/>
    </source>
</evidence>
<keyword evidence="2" id="KW-1185">Reference proteome</keyword>
<dbReference type="RefSeq" id="WP_143939742.1">
    <property type="nucleotide sequence ID" value="NZ_VKLS01000091.1"/>
</dbReference>